<dbReference type="SUPFAM" id="SSF56219">
    <property type="entry name" value="DNase I-like"/>
    <property type="match status" value="1"/>
</dbReference>
<feature type="binding site" evidence="6">
    <location>
        <position position="259"/>
    </location>
    <ligand>
        <name>Mg(2+)</name>
        <dbReference type="ChEBI" id="CHEBI:18420"/>
        <label>1</label>
    </ligand>
</feature>
<evidence type="ECO:0000256" key="7">
    <source>
        <dbReference type="PIRSR" id="PIRSR604808-3"/>
    </source>
</evidence>
<evidence type="ECO:0000313" key="9">
    <source>
        <dbReference type="EMBL" id="RAK57295.1"/>
    </source>
</evidence>
<keyword evidence="3 9" id="KW-0378">Hydrolase</keyword>
<protein>
    <submittedName>
        <fullName evidence="9">Exodeoxyribonuclease III</fullName>
        <ecNumber evidence="9">3.1.11.2</ecNumber>
    </submittedName>
</protein>
<dbReference type="NCBIfam" id="TIGR00633">
    <property type="entry name" value="xth"/>
    <property type="match status" value="1"/>
</dbReference>
<dbReference type="InterPro" id="IPR037493">
    <property type="entry name" value="ExoIII-like"/>
</dbReference>
<organism evidence="9 10">
    <name type="scientific">Phenylobacterium deserti</name>
    <dbReference type="NCBI Taxonomy" id="1914756"/>
    <lineage>
        <taxon>Bacteria</taxon>
        <taxon>Pseudomonadati</taxon>
        <taxon>Pseudomonadota</taxon>
        <taxon>Alphaproteobacteria</taxon>
        <taxon>Caulobacterales</taxon>
        <taxon>Caulobacteraceae</taxon>
        <taxon>Phenylobacterium</taxon>
    </lineage>
</organism>
<comment type="caution">
    <text evidence="9">The sequence shown here is derived from an EMBL/GenBank/DDBJ whole genome shotgun (WGS) entry which is preliminary data.</text>
</comment>
<dbReference type="InterPro" id="IPR020847">
    <property type="entry name" value="AP_endonuclease_F1_BS"/>
</dbReference>
<feature type="binding site" evidence="6">
    <location>
        <position position="150"/>
    </location>
    <ligand>
        <name>Mg(2+)</name>
        <dbReference type="ChEBI" id="CHEBI:18420"/>
        <label>1</label>
    </ligand>
</feature>
<dbReference type="PROSITE" id="PS00726">
    <property type="entry name" value="AP_NUCLEASE_F1_1"/>
    <property type="match status" value="1"/>
</dbReference>
<dbReference type="GO" id="GO:0008311">
    <property type="term" value="F:double-stranded DNA 3'-5' DNA exonuclease activity"/>
    <property type="evidence" value="ECO:0007669"/>
    <property type="project" value="UniProtKB-EC"/>
</dbReference>
<keyword evidence="10" id="KW-1185">Reference proteome</keyword>
<dbReference type="Pfam" id="PF03372">
    <property type="entry name" value="Exo_endo_phos"/>
    <property type="match status" value="1"/>
</dbReference>
<evidence type="ECO:0000313" key="10">
    <source>
        <dbReference type="Proteomes" id="UP000249725"/>
    </source>
</evidence>
<dbReference type="EMBL" id="QFYR01000001">
    <property type="protein sequence ID" value="RAK57295.1"/>
    <property type="molecule type" value="Genomic_DNA"/>
</dbReference>
<evidence type="ECO:0000256" key="1">
    <source>
        <dbReference type="ARBA" id="ARBA00007092"/>
    </source>
</evidence>
<feature type="active site" description="Proton donor/acceptor" evidence="5">
    <location>
        <position position="150"/>
    </location>
</feature>
<evidence type="ECO:0000256" key="4">
    <source>
        <dbReference type="ARBA" id="ARBA00022842"/>
    </source>
</evidence>
<dbReference type="GO" id="GO:0003677">
    <property type="term" value="F:DNA binding"/>
    <property type="evidence" value="ECO:0007669"/>
    <property type="project" value="InterPro"/>
</dbReference>
<dbReference type="GO" id="GO:0046872">
    <property type="term" value="F:metal ion binding"/>
    <property type="evidence" value="ECO:0007669"/>
    <property type="project" value="UniProtKB-KW"/>
</dbReference>
<gene>
    <name evidence="9" type="primary">xth</name>
    <name evidence="9" type="ORF">DJ018_04940</name>
</gene>
<dbReference type="GO" id="GO:0006281">
    <property type="term" value="P:DNA repair"/>
    <property type="evidence" value="ECO:0007669"/>
    <property type="project" value="InterPro"/>
</dbReference>
<dbReference type="InterPro" id="IPR036691">
    <property type="entry name" value="Endo/exonu/phosph_ase_sf"/>
</dbReference>
<feature type="domain" description="Endonuclease/exonuclease/phosphatase" evidence="8">
    <location>
        <begin position="6"/>
        <end position="259"/>
    </location>
</feature>
<dbReference type="AlphaFoldDB" id="A0A328ASJ7"/>
<dbReference type="Gene3D" id="3.60.10.10">
    <property type="entry name" value="Endonuclease/exonuclease/phosphatase"/>
    <property type="match status" value="1"/>
</dbReference>
<dbReference type="InterPro" id="IPR005135">
    <property type="entry name" value="Endo/exonuclease/phosphatase"/>
</dbReference>
<feature type="binding site" evidence="6">
    <location>
        <position position="152"/>
    </location>
    <ligand>
        <name>Mg(2+)</name>
        <dbReference type="ChEBI" id="CHEBI:18420"/>
        <label>1</label>
    </ligand>
</feature>
<dbReference type="InterPro" id="IPR004808">
    <property type="entry name" value="AP_endonuc_1"/>
</dbReference>
<feature type="binding site" evidence="6">
    <location>
        <position position="258"/>
    </location>
    <ligand>
        <name>Mg(2+)</name>
        <dbReference type="ChEBI" id="CHEBI:18420"/>
        <label>1</label>
    </ligand>
</feature>
<feature type="active site" evidence="5">
    <location>
        <position position="106"/>
    </location>
</feature>
<dbReference type="Proteomes" id="UP000249725">
    <property type="component" value="Unassembled WGS sequence"/>
</dbReference>
<proteinExistence type="inferred from homology"/>
<evidence type="ECO:0000259" key="8">
    <source>
        <dbReference type="Pfam" id="PF03372"/>
    </source>
</evidence>
<dbReference type="NCBIfam" id="TIGR00195">
    <property type="entry name" value="exoDNase_III"/>
    <property type="match status" value="1"/>
</dbReference>
<dbReference type="RefSeq" id="WP_111513747.1">
    <property type="nucleotide sequence ID" value="NZ_QFYR01000001.1"/>
</dbReference>
<sequence length="268" mass="30156">MRLRICTWNVNSVRLRHEHAAKFVAEHAPDVLCLQEIKCREGEFPREAFEAMGMPHLKIAGQKGWHGVAIASRLPLEDAPPLNVCREGHARCVGATVAGVEIHNFYIPAGGDEPDRAVNTKFDHKLDFYEKLTAELSKRDPKAPLAIVGDLNVAPGEHDVWNHKYMSKVVSHTPVEIEAFEALKASLGFIDLPRETTPQPEKMFSWWSYRAADFRKSNRGLRLDHILVTPGLREAAFRMGSAASRVHDHVREWERPSDHAPVTADLVL</sequence>
<feature type="site" description="Important for catalytic activity" evidence="7">
    <location>
        <position position="224"/>
    </location>
</feature>
<comment type="similarity">
    <text evidence="1">Belongs to the DNA repair enzymes AP/ExoA family.</text>
</comment>
<dbReference type="GO" id="GO:0004519">
    <property type="term" value="F:endonuclease activity"/>
    <property type="evidence" value="ECO:0007669"/>
    <property type="project" value="InterPro"/>
</dbReference>
<feature type="binding site" evidence="6">
    <location>
        <position position="9"/>
    </location>
    <ligand>
        <name>Mg(2+)</name>
        <dbReference type="ChEBI" id="CHEBI:18420"/>
        <label>1</label>
    </ligand>
</feature>
<comment type="cofactor">
    <cofactor evidence="6">
        <name>Mg(2+)</name>
        <dbReference type="ChEBI" id="CHEBI:18420"/>
    </cofactor>
    <cofactor evidence="6">
        <name>Mn(2+)</name>
        <dbReference type="ChEBI" id="CHEBI:29035"/>
    </cofactor>
    <text evidence="6">Probably binds two magnesium or manganese ions per subunit.</text>
</comment>
<accession>A0A328ASJ7</accession>
<name>A0A328ASJ7_9CAUL</name>
<reference evidence="10" key="1">
    <citation type="submission" date="2018-05" db="EMBL/GenBank/DDBJ databases">
        <authorList>
            <person name="Li X."/>
        </authorList>
    </citation>
    <scope>NUCLEOTIDE SEQUENCE [LARGE SCALE GENOMIC DNA]</scope>
    <source>
        <strain evidence="10">YIM 73061</strain>
    </source>
</reference>
<evidence type="ECO:0000256" key="2">
    <source>
        <dbReference type="ARBA" id="ARBA00022723"/>
    </source>
</evidence>
<keyword evidence="4 6" id="KW-0460">Magnesium</keyword>
<dbReference type="EC" id="3.1.11.2" evidence="9"/>
<feature type="site" description="Transition state stabilizer" evidence="7">
    <location>
        <position position="152"/>
    </location>
</feature>
<keyword evidence="2 6" id="KW-0479">Metal-binding</keyword>
<evidence type="ECO:0000256" key="6">
    <source>
        <dbReference type="PIRSR" id="PIRSR604808-2"/>
    </source>
</evidence>
<dbReference type="PROSITE" id="PS51435">
    <property type="entry name" value="AP_NUCLEASE_F1_4"/>
    <property type="match status" value="1"/>
</dbReference>
<evidence type="ECO:0000256" key="3">
    <source>
        <dbReference type="ARBA" id="ARBA00022801"/>
    </source>
</evidence>
<dbReference type="PANTHER" id="PTHR43250">
    <property type="entry name" value="EXODEOXYRIBONUCLEASE III"/>
    <property type="match status" value="1"/>
</dbReference>
<dbReference type="CDD" id="cd09086">
    <property type="entry name" value="ExoIII-like_AP-endo"/>
    <property type="match status" value="1"/>
</dbReference>
<feature type="site" description="Interaction with DNA substrate" evidence="7">
    <location>
        <position position="259"/>
    </location>
</feature>
<dbReference type="OrthoDB" id="9803914at2"/>
<feature type="active site" description="Proton acceptor" evidence="5">
    <location>
        <position position="259"/>
    </location>
</feature>
<feature type="binding site" evidence="6">
    <location>
        <position position="36"/>
    </location>
    <ligand>
        <name>Mg(2+)</name>
        <dbReference type="ChEBI" id="CHEBI:18420"/>
        <label>1</label>
    </ligand>
</feature>
<dbReference type="PANTHER" id="PTHR43250:SF2">
    <property type="entry name" value="EXODEOXYRIBONUCLEASE III"/>
    <property type="match status" value="1"/>
</dbReference>
<keyword evidence="6" id="KW-0464">Manganese</keyword>
<evidence type="ECO:0000256" key="5">
    <source>
        <dbReference type="PIRSR" id="PIRSR604808-1"/>
    </source>
</evidence>